<dbReference type="GO" id="GO:0002720">
    <property type="term" value="P:positive regulation of cytokine production involved in immune response"/>
    <property type="evidence" value="ECO:0007669"/>
    <property type="project" value="TreeGrafter"/>
</dbReference>
<dbReference type="PANTHER" id="PTHR46838">
    <property type="entry name" value="TUMOR NECROSIS FACTOR RECEPTOR SUPERFAMILY MEMBER 14"/>
    <property type="match status" value="1"/>
</dbReference>
<dbReference type="Pfam" id="PF00020">
    <property type="entry name" value="TNFR_c6"/>
    <property type="match status" value="1"/>
</dbReference>
<keyword evidence="2" id="KW-0732">Signal</keyword>
<dbReference type="GO" id="GO:2000406">
    <property type="term" value="P:positive regulation of T cell migration"/>
    <property type="evidence" value="ECO:0007669"/>
    <property type="project" value="TreeGrafter"/>
</dbReference>
<reference evidence="4" key="3">
    <citation type="submission" date="2025-08" db="UniProtKB">
        <authorList>
            <consortium name="Ensembl"/>
        </authorList>
    </citation>
    <scope>IDENTIFICATION</scope>
</reference>
<dbReference type="Proteomes" id="UP000018467">
    <property type="component" value="Unassembled WGS sequence"/>
</dbReference>
<feature type="repeat" description="TNFR-Cys" evidence="1">
    <location>
        <begin position="59"/>
        <end position="102"/>
    </location>
</feature>
<dbReference type="GeneTree" id="ENSGT00950000183126"/>
<reference evidence="5" key="1">
    <citation type="submission" date="2013-03" db="EMBL/GenBank/DDBJ databases">
        <authorList>
            <person name="Jeffery W."/>
            <person name="Warren W."/>
            <person name="Wilson R.K."/>
        </authorList>
    </citation>
    <scope>NUCLEOTIDE SEQUENCE</scope>
    <source>
        <strain evidence="5">female</strain>
    </source>
</reference>
<dbReference type="STRING" id="7994.ENSAMXP00000044209"/>
<comment type="caution">
    <text evidence="1">Lacks conserved residue(s) required for the propagation of feature annotation.</text>
</comment>
<feature type="chain" id="PRO_5017483858" evidence="2">
    <location>
        <begin position="21"/>
        <end position="273"/>
    </location>
</feature>
<dbReference type="Ensembl" id="ENSAMXT00000053092.1">
    <property type="protein sequence ID" value="ENSAMXP00000044209.1"/>
    <property type="gene ID" value="ENSAMXG00000014771.2"/>
</dbReference>
<organism evidence="4 5">
    <name type="scientific">Astyanax mexicanus</name>
    <name type="common">Blind cave fish</name>
    <name type="synonym">Astyanax fasciatus mexicanus</name>
    <dbReference type="NCBI Taxonomy" id="7994"/>
    <lineage>
        <taxon>Eukaryota</taxon>
        <taxon>Metazoa</taxon>
        <taxon>Chordata</taxon>
        <taxon>Craniata</taxon>
        <taxon>Vertebrata</taxon>
        <taxon>Euteleostomi</taxon>
        <taxon>Actinopterygii</taxon>
        <taxon>Neopterygii</taxon>
        <taxon>Teleostei</taxon>
        <taxon>Ostariophysi</taxon>
        <taxon>Characiformes</taxon>
        <taxon>Characoidei</taxon>
        <taxon>Acestrorhamphidae</taxon>
        <taxon>Acestrorhamphinae</taxon>
        <taxon>Astyanax</taxon>
    </lineage>
</organism>
<dbReference type="PROSITE" id="PS00652">
    <property type="entry name" value="TNFR_NGFR_1"/>
    <property type="match status" value="2"/>
</dbReference>
<reference evidence="4" key="4">
    <citation type="submission" date="2025-09" db="UniProtKB">
        <authorList>
            <consortium name="Ensembl"/>
        </authorList>
    </citation>
    <scope>IDENTIFICATION</scope>
</reference>
<feature type="signal peptide" evidence="2">
    <location>
        <begin position="1"/>
        <end position="20"/>
    </location>
</feature>
<evidence type="ECO:0000259" key="3">
    <source>
        <dbReference type="PROSITE" id="PS50050"/>
    </source>
</evidence>
<dbReference type="PANTHER" id="PTHR46838:SF1">
    <property type="entry name" value="TUMOR NECROSIS FACTOR RECEPTOR SUPERFAMILY MEMBER 14"/>
    <property type="match status" value="1"/>
</dbReference>
<dbReference type="SUPFAM" id="SSF57586">
    <property type="entry name" value="TNF receptor-like"/>
    <property type="match status" value="3"/>
</dbReference>
<protein>
    <submittedName>
        <fullName evidence="4">Si:ch211-261n11.8</fullName>
    </submittedName>
</protein>
<reference evidence="5" key="2">
    <citation type="journal article" date="2014" name="Nat. Commun.">
        <title>The cavefish genome reveals candidate genes for eye loss.</title>
        <authorList>
            <person name="McGaugh S.E."/>
            <person name="Gross J.B."/>
            <person name="Aken B."/>
            <person name="Blin M."/>
            <person name="Borowsky R."/>
            <person name="Chalopin D."/>
            <person name="Hinaux H."/>
            <person name="Jeffery W.R."/>
            <person name="Keene A."/>
            <person name="Ma L."/>
            <person name="Minx P."/>
            <person name="Murphy D."/>
            <person name="O'Quin K.E."/>
            <person name="Retaux S."/>
            <person name="Rohner N."/>
            <person name="Searle S.M."/>
            <person name="Stahl B.A."/>
            <person name="Tabin C."/>
            <person name="Volff J.N."/>
            <person name="Yoshizawa M."/>
            <person name="Warren W.C."/>
        </authorList>
    </citation>
    <scope>NUCLEOTIDE SEQUENCE [LARGE SCALE GENOMIC DNA]</scope>
    <source>
        <strain evidence="5">female</strain>
    </source>
</reference>
<dbReference type="Gene3D" id="2.10.50.10">
    <property type="entry name" value="Tumor Necrosis Factor Receptor, subunit A, domain 2"/>
    <property type="match status" value="3"/>
</dbReference>
<sequence>MKKTLLMQQLYLYGVHVILSYGCGQSEYQSEAGECCPMCGLGMVVHIDCHGDYSTACKPCSTGRTFMDQPNGLKQCFPCKSCDSQKGLYVWSSCTVMRNTQCKVMEGYYCTEFLGGECSSALKHRQCEPGETIKTPGSEKSDTVCEACPSGFYSPLGINCTRWTDCSVRDEVQQREGSAVEDVQCVSKASRHRYCIIPAAASALAVLLYTVFSPNQAYQQGNDESCTRNGSGYSTGSIIQLTVRIILCASLYRNMFLQQNINVLPVLMRFNEC</sequence>
<accession>A0A3B1JS87</accession>
<feature type="domain" description="TNFR-Cys" evidence="3">
    <location>
        <begin position="59"/>
        <end position="102"/>
    </location>
</feature>
<keyword evidence="5" id="KW-1185">Reference proteome</keyword>
<name>A0A3B1JS87_ASTMX</name>
<dbReference type="PROSITE" id="PS51257">
    <property type="entry name" value="PROKAR_LIPOPROTEIN"/>
    <property type="match status" value="1"/>
</dbReference>
<evidence type="ECO:0000313" key="5">
    <source>
        <dbReference type="Proteomes" id="UP000018467"/>
    </source>
</evidence>
<dbReference type="InParanoid" id="A0A3B1JS87"/>
<evidence type="ECO:0000313" key="4">
    <source>
        <dbReference type="Ensembl" id="ENSAMXP00000044209.1"/>
    </source>
</evidence>
<dbReference type="GO" id="GO:0050829">
    <property type="term" value="P:defense response to Gram-negative bacterium"/>
    <property type="evidence" value="ECO:0007669"/>
    <property type="project" value="TreeGrafter"/>
</dbReference>
<dbReference type="InterPro" id="IPR001368">
    <property type="entry name" value="TNFR/NGFR_Cys_rich_reg"/>
</dbReference>
<dbReference type="PROSITE" id="PS50050">
    <property type="entry name" value="TNFR_NGFR_2"/>
    <property type="match status" value="1"/>
</dbReference>
<dbReference type="AlphaFoldDB" id="A0A3B1JS87"/>
<dbReference type="GO" id="GO:0009897">
    <property type="term" value="C:external side of plasma membrane"/>
    <property type="evidence" value="ECO:0007669"/>
    <property type="project" value="TreeGrafter"/>
</dbReference>
<evidence type="ECO:0000256" key="1">
    <source>
        <dbReference type="PROSITE-ProRule" id="PRU00206"/>
    </source>
</evidence>
<dbReference type="CDD" id="cd00185">
    <property type="entry name" value="TNFRSF"/>
    <property type="match status" value="1"/>
</dbReference>
<dbReference type="GO" id="GO:0050830">
    <property type="term" value="P:defense response to Gram-positive bacterium"/>
    <property type="evidence" value="ECO:0007669"/>
    <property type="project" value="TreeGrafter"/>
</dbReference>
<proteinExistence type="predicted"/>
<dbReference type="GO" id="GO:0046642">
    <property type="term" value="P:negative regulation of alpha-beta T cell proliferation"/>
    <property type="evidence" value="ECO:0007669"/>
    <property type="project" value="TreeGrafter"/>
</dbReference>
<dbReference type="Bgee" id="ENSAMXG00000014771">
    <property type="expression patterns" value="Expressed in bone element and 12 other cell types or tissues"/>
</dbReference>
<dbReference type="SMART" id="SM00208">
    <property type="entry name" value="TNFR"/>
    <property type="match status" value="4"/>
</dbReference>
<evidence type="ECO:0000256" key="2">
    <source>
        <dbReference type="SAM" id="SignalP"/>
    </source>
</evidence>